<dbReference type="AlphaFoldDB" id="A0A1M3T2E4"/>
<name>A0A1M3T2E4_ASPLC</name>
<organism evidence="1 2">
    <name type="scientific">Aspergillus luchuensis (strain CBS 106.47)</name>
    <dbReference type="NCBI Taxonomy" id="1137211"/>
    <lineage>
        <taxon>Eukaryota</taxon>
        <taxon>Fungi</taxon>
        <taxon>Dikarya</taxon>
        <taxon>Ascomycota</taxon>
        <taxon>Pezizomycotina</taxon>
        <taxon>Eurotiomycetes</taxon>
        <taxon>Eurotiomycetidae</taxon>
        <taxon>Eurotiales</taxon>
        <taxon>Aspergillaceae</taxon>
        <taxon>Aspergillus</taxon>
        <taxon>Aspergillus subgen. Circumdati</taxon>
    </lineage>
</organism>
<proteinExistence type="predicted"/>
<evidence type="ECO:0000313" key="2">
    <source>
        <dbReference type="Proteomes" id="UP000184063"/>
    </source>
</evidence>
<dbReference type="VEuPathDB" id="FungiDB:ASPFODRAFT_52603"/>
<protein>
    <submittedName>
        <fullName evidence="1">Uncharacterized protein</fullName>
    </submittedName>
</protein>
<accession>A0A1M3T2E4</accession>
<evidence type="ECO:0000313" key="1">
    <source>
        <dbReference type="EMBL" id="OJZ80927.1"/>
    </source>
</evidence>
<gene>
    <name evidence="1" type="ORF">ASPFODRAFT_52603</name>
</gene>
<reference evidence="2" key="1">
    <citation type="journal article" date="2017" name="Genome Biol.">
        <title>Comparative genomics reveals high biological diversity and specific adaptations in the industrially and medically important fungal genus Aspergillus.</title>
        <authorList>
            <person name="de Vries R.P."/>
            <person name="Riley R."/>
            <person name="Wiebenga A."/>
            <person name="Aguilar-Osorio G."/>
            <person name="Amillis S."/>
            <person name="Uchima C.A."/>
            <person name="Anderluh G."/>
            <person name="Asadollahi M."/>
            <person name="Askin M."/>
            <person name="Barry K."/>
            <person name="Battaglia E."/>
            <person name="Bayram O."/>
            <person name="Benocci T."/>
            <person name="Braus-Stromeyer S.A."/>
            <person name="Caldana C."/>
            <person name="Canovas D."/>
            <person name="Cerqueira G.C."/>
            <person name="Chen F."/>
            <person name="Chen W."/>
            <person name="Choi C."/>
            <person name="Clum A."/>
            <person name="Dos Santos R.A."/>
            <person name="Damasio A.R."/>
            <person name="Diallinas G."/>
            <person name="Emri T."/>
            <person name="Fekete E."/>
            <person name="Flipphi M."/>
            <person name="Freyberg S."/>
            <person name="Gallo A."/>
            <person name="Gournas C."/>
            <person name="Habgood R."/>
            <person name="Hainaut M."/>
            <person name="Harispe M.L."/>
            <person name="Henrissat B."/>
            <person name="Hilden K.S."/>
            <person name="Hope R."/>
            <person name="Hossain A."/>
            <person name="Karabika E."/>
            <person name="Karaffa L."/>
            <person name="Karanyi Z."/>
            <person name="Krasevec N."/>
            <person name="Kuo A."/>
            <person name="Kusch H."/>
            <person name="LaButti K."/>
            <person name="Lagendijk E.L."/>
            <person name="Lapidus A."/>
            <person name="Levasseur A."/>
            <person name="Lindquist E."/>
            <person name="Lipzen A."/>
            <person name="Logrieco A.F."/>
            <person name="MacCabe A."/>
            <person name="Maekelae M.R."/>
            <person name="Malavazi I."/>
            <person name="Melin P."/>
            <person name="Meyer V."/>
            <person name="Mielnichuk N."/>
            <person name="Miskei M."/>
            <person name="Molnar A.P."/>
            <person name="Mule G."/>
            <person name="Ngan C.Y."/>
            <person name="Orejas M."/>
            <person name="Orosz E."/>
            <person name="Ouedraogo J.P."/>
            <person name="Overkamp K.M."/>
            <person name="Park H.-S."/>
            <person name="Perrone G."/>
            <person name="Piumi F."/>
            <person name="Punt P.J."/>
            <person name="Ram A.F."/>
            <person name="Ramon A."/>
            <person name="Rauscher S."/>
            <person name="Record E."/>
            <person name="Riano-Pachon D.M."/>
            <person name="Robert V."/>
            <person name="Roehrig J."/>
            <person name="Ruller R."/>
            <person name="Salamov A."/>
            <person name="Salih N.S."/>
            <person name="Samson R.A."/>
            <person name="Sandor E."/>
            <person name="Sanguinetti M."/>
            <person name="Schuetze T."/>
            <person name="Sepcic K."/>
            <person name="Shelest E."/>
            <person name="Sherlock G."/>
            <person name="Sophianopoulou V."/>
            <person name="Squina F.M."/>
            <person name="Sun H."/>
            <person name="Susca A."/>
            <person name="Todd R.B."/>
            <person name="Tsang A."/>
            <person name="Unkles S.E."/>
            <person name="van de Wiele N."/>
            <person name="van Rossen-Uffink D."/>
            <person name="Oliveira J.V."/>
            <person name="Vesth T.C."/>
            <person name="Visser J."/>
            <person name="Yu J.-H."/>
            <person name="Zhou M."/>
            <person name="Andersen M.R."/>
            <person name="Archer D.B."/>
            <person name="Baker S.E."/>
            <person name="Benoit I."/>
            <person name="Brakhage A.A."/>
            <person name="Braus G.H."/>
            <person name="Fischer R."/>
            <person name="Frisvad J.C."/>
            <person name="Goldman G.H."/>
            <person name="Houbraken J."/>
            <person name="Oakley B."/>
            <person name="Pocsi I."/>
            <person name="Scazzocchio C."/>
            <person name="Seiboth B."/>
            <person name="vanKuyk P.A."/>
            <person name="Wortman J."/>
            <person name="Dyer P.S."/>
            <person name="Grigoriev I.V."/>
        </authorList>
    </citation>
    <scope>NUCLEOTIDE SEQUENCE [LARGE SCALE GENOMIC DNA]</scope>
    <source>
        <strain evidence="2">CBS 106.47</strain>
    </source>
</reference>
<sequence length="201" mass="22036">MRVIGINSQLPLPDPVSKEEGFHEDIVGAPADFGEYVIQRAQSAAISDGEVCVMSVGGIIKPGVRIGASSLHNNFNPSQGQHSQNGHECLAIANVISQKSAAQVGRHLTRQHPDGTVHLVRKKISLSLETRYKNPILDILPWIQYIPEHITCNPPYFRVEAITLQALPEVHVPGLQLDIDLYARPCIESTVANLPCLPKLY</sequence>
<dbReference type="Proteomes" id="UP000184063">
    <property type="component" value="Unassembled WGS sequence"/>
</dbReference>
<dbReference type="EMBL" id="KV878252">
    <property type="protein sequence ID" value="OJZ80927.1"/>
    <property type="molecule type" value="Genomic_DNA"/>
</dbReference>